<keyword evidence="2" id="KW-1185">Reference proteome</keyword>
<comment type="caution">
    <text evidence="1">The sequence shown here is derived from an EMBL/GenBank/DDBJ whole genome shotgun (WGS) entry which is preliminary data.</text>
</comment>
<protein>
    <submittedName>
        <fullName evidence="1">Uncharacterized protein</fullName>
    </submittedName>
</protein>
<dbReference type="AlphaFoldDB" id="A0A5M9JLQ8"/>
<dbReference type="EMBL" id="VICG01000007">
    <property type="protein sequence ID" value="KAA8570404.1"/>
    <property type="molecule type" value="Genomic_DNA"/>
</dbReference>
<name>A0A5M9JLQ8_MONFR</name>
<organism evidence="1 2">
    <name type="scientific">Monilinia fructicola</name>
    <name type="common">Brown rot fungus</name>
    <name type="synonym">Ciboria fructicola</name>
    <dbReference type="NCBI Taxonomy" id="38448"/>
    <lineage>
        <taxon>Eukaryota</taxon>
        <taxon>Fungi</taxon>
        <taxon>Dikarya</taxon>
        <taxon>Ascomycota</taxon>
        <taxon>Pezizomycotina</taxon>
        <taxon>Leotiomycetes</taxon>
        <taxon>Helotiales</taxon>
        <taxon>Sclerotiniaceae</taxon>
        <taxon>Monilinia</taxon>
    </lineage>
</organism>
<gene>
    <name evidence="1" type="ORF">EYC84_002693</name>
</gene>
<proteinExistence type="predicted"/>
<accession>A0A5M9JLQ8</accession>
<sequence>MWGMLLLPVFDDLGINSDPLKKGSLLKPPGPVIVYKLFLFASGRRKETDRPNKALNSRFSSLLPLPSICLDVDSTSFIEHLFPKIYLKITPHQTSDHHLFHPLLSFPKKIACRQ</sequence>
<dbReference type="Proteomes" id="UP000322873">
    <property type="component" value="Unassembled WGS sequence"/>
</dbReference>
<reference evidence="1 2" key="1">
    <citation type="submission" date="2019-06" db="EMBL/GenBank/DDBJ databases">
        <title>Genome Sequence of the Brown Rot Fungal Pathogen Monilinia fructicola.</title>
        <authorList>
            <person name="De Miccolis Angelini R.M."/>
            <person name="Landi L."/>
            <person name="Abate D."/>
            <person name="Pollastro S."/>
            <person name="Romanazzi G."/>
            <person name="Faretra F."/>
        </authorList>
    </citation>
    <scope>NUCLEOTIDE SEQUENCE [LARGE SCALE GENOMIC DNA]</scope>
    <source>
        <strain evidence="1 2">Mfrc123</strain>
    </source>
</reference>
<evidence type="ECO:0000313" key="2">
    <source>
        <dbReference type="Proteomes" id="UP000322873"/>
    </source>
</evidence>
<evidence type="ECO:0000313" key="1">
    <source>
        <dbReference type="EMBL" id="KAA8570404.1"/>
    </source>
</evidence>